<organism evidence="1 2">
    <name type="scientific">Ewingella americana</name>
    <dbReference type="NCBI Taxonomy" id="41202"/>
    <lineage>
        <taxon>Bacteria</taxon>
        <taxon>Pseudomonadati</taxon>
        <taxon>Pseudomonadota</taxon>
        <taxon>Gammaproteobacteria</taxon>
        <taxon>Enterobacterales</taxon>
        <taxon>Yersiniaceae</taxon>
        <taxon>Ewingella</taxon>
    </lineage>
</organism>
<accession>A0A502G5T7</accession>
<gene>
    <name evidence="1" type="ORF">EAH77_22030</name>
</gene>
<keyword evidence="2" id="KW-1185">Reference proteome</keyword>
<comment type="caution">
    <text evidence="1">The sequence shown here is derived from an EMBL/GenBank/DDBJ whole genome shotgun (WGS) entry which is preliminary data.</text>
</comment>
<dbReference type="RefSeq" id="WP_140475077.1">
    <property type="nucleotide sequence ID" value="NZ_RCZD01000016.1"/>
</dbReference>
<evidence type="ECO:0000313" key="2">
    <source>
        <dbReference type="Proteomes" id="UP000317663"/>
    </source>
</evidence>
<evidence type="ECO:0000313" key="1">
    <source>
        <dbReference type="EMBL" id="TPG56760.1"/>
    </source>
</evidence>
<reference evidence="1 2" key="1">
    <citation type="journal article" date="2019" name="Environ. Microbiol.">
        <title>Species interactions and distinct microbial communities in high Arctic permafrost affected cryosols are associated with the CH4 and CO2 gas fluxes.</title>
        <authorList>
            <person name="Altshuler I."/>
            <person name="Hamel J."/>
            <person name="Turney S."/>
            <person name="Magnuson E."/>
            <person name="Levesque R."/>
            <person name="Greer C."/>
            <person name="Whyte L.G."/>
        </authorList>
    </citation>
    <scope>NUCLEOTIDE SEQUENCE [LARGE SCALE GENOMIC DNA]</scope>
    <source>
        <strain evidence="1 2">E4</strain>
    </source>
</reference>
<dbReference type="Proteomes" id="UP000317663">
    <property type="component" value="Unassembled WGS sequence"/>
</dbReference>
<name>A0A502G5T7_9GAMM</name>
<dbReference type="OrthoDB" id="7272485at2"/>
<protein>
    <submittedName>
        <fullName evidence="1">Ribbon-helix-helix protein, CopG family</fullName>
    </submittedName>
</protein>
<proteinExistence type="predicted"/>
<sequence length="89" mass="9511">MAITKPPKKTYEANAKLDAFIEGAPDGQSAKKKGVIKGKKQQITLTITPDILSQLDQKAEDLGLSRAALINIGIRHVLNEGAMIGGKKD</sequence>
<dbReference type="AlphaFoldDB" id="A0A502G5T7"/>
<dbReference type="EMBL" id="RCZD01000016">
    <property type="protein sequence ID" value="TPG56760.1"/>
    <property type="molecule type" value="Genomic_DNA"/>
</dbReference>